<dbReference type="STRING" id="1094715.GCA_000236165_03216"/>
<reference evidence="1 2" key="1">
    <citation type="submission" date="2018-06" db="EMBL/GenBank/DDBJ databases">
        <authorList>
            <consortium name="Pathogen Informatics"/>
            <person name="Doyle S."/>
        </authorList>
    </citation>
    <scope>NUCLEOTIDE SEQUENCE [LARGE SCALE GENOMIC DNA]</scope>
    <source>
        <strain evidence="1 2">NCTC11370</strain>
    </source>
</reference>
<accession>A0A377GED6</accession>
<dbReference type="EMBL" id="UGGT01000001">
    <property type="protein sequence ID" value="STO23124.1"/>
    <property type="molecule type" value="Genomic_DNA"/>
</dbReference>
<gene>
    <name evidence="1" type="ORF">NCTC11370_03230</name>
</gene>
<proteinExistence type="predicted"/>
<evidence type="ECO:0000313" key="2">
    <source>
        <dbReference type="Proteomes" id="UP000254554"/>
    </source>
</evidence>
<sequence>MSQNHVIELPNTPKQRPIVCDYAGGRFRLTAEGLTFIGIDKDGICSMT</sequence>
<dbReference type="RefSeq" id="WP_155808114.1">
    <property type="nucleotide sequence ID" value="NZ_UGGT01000001.1"/>
</dbReference>
<evidence type="ECO:0000313" key="1">
    <source>
        <dbReference type="EMBL" id="STO23124.1"/>
    </source>
</evidence>
<keyword evidence="2" id="KW-1185">Reference proteome</keyword>
<name>A0A377GED6_9GAMM</name>
<protein>
    <submittedName>
        <fullName evidence="1">Uncharacterized protein</fullName>
    </submittedName>
</protein>
<dbReference type="AlphaFoldDB" id="A0A377GED6"/>
<dbReference type="Proteomes" id="UP000254554">
    <property type="component" value="Unassembled WGS sequence"/>
</dbReference>
<dbReference type="GeneID" id="93294475"/>
<organism evidence="1 2">
    <name type="scientific">Fluoribacter dumoffii</name>
    <dbReference type="NCBI Taxonomy" id="463"/>
    <lineage>
        <taxon>Bacteria</taxon>
        <taxon>Pseudomonadati</taxon>
        <taxon>Pseudomonadota</taxon>
        <taxon>Gammaproteobacteria</taxon>
        <taxon>Legionellales</taxon>
        <taxon>Legionellaceae</taxon>
        <taxon>Fluoribacter</taxon>
    </lineage>
</organism>